<proteinExistence type="predicted"/>
<dbReference type="Proteomes" id="UP000473574">
    <property type="component" value="Unassembled WGS sequence"/>
</dbReference>
<comment type="caution">
    <text evidence="1">The sequence shown here is derived from an EMBL/GenBank/DDBJ whole genome shotgun (WGS) entry which is preliminary data.</text>
</comment>
<accession>A0A6M0SAT3</accession>
<organism evidence="1 2">
    <name type="scientific">Adonisia turfae CCMR0082</name>
    <dbReference type="NCBI Taxonomy" id="2304604"/>
    <lineage>
        <taxon>Bacteria</taxon>
        <taxon>Bacillati</taxon>
        <taxon>Cyanobacteriota</taxon>
        <taxon>Adonisia</taxon>
        <taxon>Adonisia turfae</taxon>
    </lineage>
</organism>
<evidence type="ECO:0000313" key="1">
    <source>
        <dbReference type="EMBL" id="NEZ65574.1"/>
    </source>
</evidence>
<evidence type="ECO:0000313" key="2">
    <source>
        <dbReference type="Proteomes" id="UP000473574"/>
    </source>
</evidence>
<dbReference type="AlphaFoldDB" id="A0A6M0SAT3"/>
<protein>
    <submittedName>
        <fullName evidence="1">Uncharacterized protein</fullName>
    </submittedName>
</protein>
<dbReference type="EMBL" id="QZCE01000002">
    <property type="protein sequence ID" value="NEZ65574.1"/>
    <property type="molecule type" value="Genomic_DNA"/>
</dbReference>
<name>A0A6M0SAT3_9CYAN</name>
<reference evidence="1 2" key="1">
    <citation type="journal article" date="2020" name="Microb. Ecol.">
        <title>Ecogenomics of the Marine Benthic Filamentous Cyanobacterium Adonisia.</title>
        <authorList>
            <person name="Walter J.M."/>
            <person name="Coutinho F.H."/>
            <person name="Leomil L."/>
            <person name="Hargreaves P.I."/>
            <person name="Campeao M.E."/>
            <person name="Vieira V.V."/>
            <person name="Silva B.S."/>
            <person name="Fistarol G.O."/>
            <person name="Salomon P.S."/>
            <person name="Sawabe T."/>
            <person name="Mino S."/>
            <person name="Hosokawa M."/>
            <person name="Miyashita H."/>
            <person name="Maruyama F."/>
            <person name="van Verk M.C."/>
            <person name="Dutilh B.E."/>
            <person name="Thompson C.C."/>
            <person name="Thompson F.L."/>
        </authorList>
    </citation>
    <scope>NUCLEOTIDE SEQUENCE [LARGE SCALE GENOMIC DNA]</scope>
    <source>
        <strain evidence="1 2">CCMR0082</strain>
    </source>
</reference>
<gene>
    <name evidence="1" type="ORF">D0962_22930</name>
</gene>
<dbReference type="RefSeq" id="WP_163666771.1">
    <property type="nucleotide sequence ID" value="NZ_QZCE01000002.1"/>
</dbReference>
<sequence length="189" mass="20880">MVSKRLRSPYGGIFVGKAQDYLQRVSEYTPEELMIANFNVLQAKLLELLEGGTRYNKQARLVIAALELLLAEEQISPEYFAYVKLLLADGSLDRLASVMVQASALPINAARVSEEGSARVQVKILQDFLVAVLQSSENIAIREAGVSTIQRLRLEAGMSEESMDQLIQLAGVTTIEPASDDDENFDEEE</sequence>